<proteinExistence type="inferred from homology"/>
<protein>
    <submittedName>
        <fullName evidence="10">Branched-chain amino acid ABC transporter permease</fullName>
    </submittedName>
</protein>
<accession>A0A8J7UKF4</accession>
<evidence type="ECO:0000256" key="5">
    <source>
        <dbReference type="ARBA" id="ARBA00022970"/>
    </source>
</evidence>
<comment type="caution">
    <text evidence="10">The sequence shown here is derived from an EMBL/GenBank/DDBJ whole genome shotgun (WGS) entry which is preliminary data.</text>
</comment>
<keyword evidence="5" id="KW-0029">Amino-acid transport</keyword>
<feature type="transmembrane region" description="Helical" evidence="9">
    <location>
        <begin position="142"/>
        <end position="162"/>
    </location>
</feature>
<dbReference type="RefSeq" id="WP_209334214.1">
    <property type="nucleotide sequence ID" value="NZ_JAGIYY010000001.1"/>
</dbReference>
<keyword evidence="4 9" id="KW-0812">Transmembrane</keyword>
<evidence type="ECO:0000256" key="8">
    <source>
        <dbReference type="ARBA" id="ARBA00037998"/>
    </source>
</evidence>
<keyword evidence="6 9" id="KW-1133">Transmembrane helix</keyword>
<sequence>MTGDLLTILFNAMTWSMATFLVASGLTIVFGILHVLNFSHGGFFMIGAYVAYTVLNYFGFEIPLYAYLGGALVAAVAMGVVGVGVDAVVFRRLQNVEGVYVLIATYALLLVCDGFVKLVWGLNYLSVSPPNGLLDAIFMGDAILPTFSLFVIGCGLVVFLLLEGVLNHTSVGRTLQAIAIDPWMARAVGIDVSAVYRATVVAGFALAGLAGGLLVANQSLSPELAHIYILQAFGVVIIGGMGSIRGAFVASIFLGFVEAVSATYLPNYPGVLFFATIALVLVIRPQGLLGKEATA</sequence>
<feature type="transmembrane region" description="Helical" evidence="9">
    <location>
        <begin position="43"/>
        <end position="60"/>
    </location>
</feature>
<dbReference type="AlphaFoldDB" id="A0A8J7UKF4"/>
<dbReference type="InterPro" id="IPR052157">
    <property type="entry name" value="BCAA_transport_permease"/>
</dbReference>
<keyword evidence="3" id="KW-1003">Cell membrane</keyword>
<evidence type="ECO:0000256" key="4">
    <source>
        <dbReference type="ARBA" id="ARBA00022692"/>
    </source>
</evidence>
<comment type="similarity">
    <text evidence="8">Belongs to the binding-protein-dependent transport system permease family. LivHM subfamily.</text>
</comment>
<dbReference type="PANTHER" id="PTHR11795:SF442">
    <property type="entry name" value="ABC TRANSPORTER ATP-BINDING PROTEIN"/>
    <property type="match status" value="1"/>
</dbReference>
<dbReference type="GO" id="GO:0006865">
    <property type="term" value="P:amino acid transport"/>
    <property type="evidence" value="ECO:0007669"/>
    <property type="project" value="UniProtKB-KW"/>
</dbReference>
<dbReference type="GO" id="GO:0005886">
    <property type="term" value="C:plasma membrane"/>
    <property type="evidence" value="ECO:0007669"/>
    <property type="project" value="UniProtKB-SubCell"/>
</dbReference>
<evidence type="ECO:0000256" key="7">
    <source>
        <dbReference type="ARBA" id="ARBA00023136"/>
    </source>
</evidence>
<dbReference type="CDD" id="cd06582">
    <property type="entry name" value="TM_PBP1_LivH_like"/>
    <property type="match status" value="1"/>
</dbReference>
<feature type="transmembrane region" description="Helical" evidence="9">
    <location>
        <begin position="194"/>
        <end position="216"/>
    </location>
</feature>
<organism evidence="10 11">
    <name type="scientific">Tianweitania sediminis</name>
    <dbReference type="NCBI Taxonomy" id="1502156"/>
    <lineage>
        <taxon>Bacteria</taxon>
        <taxon>Pseudomonadati</taxon>
        <taxon>Pseudomonadota</taxon>
        <taxon>Alphaproteobacteria</taxon>
        <taxon>Hyphomicrobiales</taxon>
        <taxon>Phyllobacteriaceae</taxon>
        <taxon>Tianweitania</taxon>
    </lineage>
</organism>
<name>A0A8J7UKF4_9HYPH</name>
<evidence type="ECO:0000313" key="11">
    <source>
        <dbReference type="Proteomes" id="UP000666240"/>
    </source>
</evidence>
<evidence type="ECO:0000256" key="3">
    <source>
        <dbReference type="ARBA" id="ARBA00022475"/>
    </source>
</evidence>
<dbReference type="Proteomes" id="UP000666240">
    <property type="component" value="Unassembled WGS sequence"/>
</dbReference>
<evidence type="ECO:0000256" key="2">
    <source>
        <dbReference type="ARBA" id="ARBA00022448"/>
    </source>
</evidence>
<dbReference type="PANTHER" id="PTHR11795">
    <property type="entry name" value="BRANCHED-CHAIN AMINO ACID TRANSPORT SYSTEM PERMEASE PROTEIN LIVH"/>
    <property type="match status" value="1"/>
</dbReference>
<feature type="transmembrane region" description="Helical" evidence="9">
    <location>
        <begin position="66"/>
        <end position="90"/>
    </location>
</feature>
<dbReference type="Pfam" id="PF02653">
    <property type="entry name" value="BPD_transp_2"/>
    <property type="match status" value="1"/>
</dbReference>
<feature type="transmembrane region" description="Helical" evidence="9">
    <location>
        <begin position="99"/>
        <end position="122"/>
    </location>
</feature>
<keyword evidence="7 9" id="KW-0472">Membrane</keyword>
<feature type="transmembrane region" description="Helical" evidence="9">
    <location>
        <begin position="264"/>
        <end position="283"/>
    </location>
</feature>
<keyword evidence="2" id="KW-0813">Transport</keyword>
<evidence type="ECO:0000256" key="1">
    <source>
        <dbReference type="ARBA" id="ARBA00004651"/>
    </source>
</evidence>
<reference evidence="10" key="1">
    <citation type="submission" date="2021-03" db="EMBL/GenBank/DDBJ databases">
        <title>Genome sequencing and assembly of Tianweitania sediminis.</title>
        <authorList>
            <person name="Chhetri G."/>
        </authorList>
    </citation>
    <scope>NUCLEOTIDE SEQUENCE</scope>
    <source>
        <strain evidence="10">Z8</strain>
    </source>
</reference>
<feature type="transmembrane region" description="Helical" evidence="9">
    <location>
        <begin position="12"/>
        <end position="36"/>
    </location>
</feature>
<keyword evidence="11" id="KW-1185">Reference proteome</keyword>
<dbReference type="EMBL" id="JAGIYY010000001">
    <property type="protein sequence ID" value="MBP0438307.1"/>
    <property type="molecule type" value="Genomic_DNA"/>
</dbReference>
<evidence type="ECO:0000256" key="6">
    <source>
        <dbReference type="ARBA" id="ARBA00022989"/>
    </source>
</evidence>
<dbReference type="GO" id="GO:0022857">
    <property type="term" value="F:transmembrane transporter activity"/>
    <property type="evidence" value="ECO:0007669"/>
    <property type="project" value="InterPro"/>
</dbReference>
<evidence type="ECO:0000313" key="10">
    <source>
        <dbReference type="EMBL" id="MBP0438307.1"/>
    </source>
</evidence>
<gene>
    <name evidence="10" type="ORF">J5Y06_06570</name>
</gene>
<comment type="subcellular location">
    <subcellularLocation>
        <location evidence="1">Cell membrane</location>
        <topology evidence="1">Multi-pass membrane protein</topology>
    </subcellularLocation>
</comment>
<feature type="transmembrane region" description="Helical" evidence="9">
    <location>
        <begin position="228"/>
        <end position="257"/>
    </location>
</feature>
<dbReference type="InterPro" id="IPR001851">
    <property type="entry name" value="ABC_transp_permease"/>
</dbReference>
<evidence type="ECO:0000256" key="9">
    <source>
        <dbReference type="SAM" id="Phobius"/>
    </source>
</evidence>